<keyword evidence="12" id="KW-1185">Reference proteome</keyword>
<reference evidence="11" key="2">
    <citation type="journal article" date="2008" name="Genome Biol.">
        <title>Improved genome assembly and evidence-based global gene model set for the chordate Ciona intestinalis: new insight into intron and operon populations.</title>
        <authorList>
            <person name="Satou Y."/>
            <person name="Mineta K."/>
            <person name="Ogasawara M."/>
            <person name="Sasakura Y."/>
            <person name="Shoguchi E."/>
            <person name="Ueno K."/>
            <person name="Yamada L."/>
            <person name="Matsumoto J."/>
            <person name="Wasserscheid J."/>
            <person name="Dewar K."/>
            <person name="Wiley G.B."/>
            <person name="Macmil S.L."/>
            <person name="Roe B.A."/>
            <person name="Zeller R.W."/>
            <person name="Hastings K.E."/>
            <person name="Lemaire P."/>
            <person name="Lindquist E."/>
            <person name="Endo T."/>
            <person name="Hotta K."/>
            <person name="Inaba K."/>
        </authorList>
    </citation>
    <scope>NUCLEOTIDE SEQUENCE [LARGE SCALE GENOMIC DNA]</scope>
    <source>
        <strain evidence="11">wild type</strain>
    </source>
</reference>
<accession>F6XSK1</accession>
<feature type="transmembrane region" description="Helical" evidence="10">
    <location>
        <begin position="277"/>
        <end position="295"/>
    </location>
</feature>
<dbReference type="GeneTree" id="ENSGT00390000016628"/>
<evidence type="ECO:0000256" key="6">
    <source>
        <dbReference type="ARBA" id="ARBA00023136"/>
    </source>
</evidence>
<dbReference type="GO" id="GO:1903425">
    <property type="term" value="F:fluoride transmembrane transporter activity"/>
    <property type="evidence" value="ECO:0000318"/>
    <property type="project" value="GO_Central"/>
</dbReference>
<dbReference type="AlphaFoldDB" id="F6XSK1"/>
<protein>
    <submittedName>
        <fullName evidence="11">Fluoride export protein 2</fullName>
    </submittedName>
</protein>
<dbReference type="PANTHER" id="PTHR28259">
    <property type="entry name" value="FLUORIDE EXPORT PROTEIN 1-RELATED"/>
    <property type="match status" value="1"/>
</dbReference>
<reference evidence="11" key="3">
    <citation type="submission" date="2025-08" db="UniProtKB">
        <authorList>
            <consortium name="Ensembl"/>
        </authorList>
    </citation>
    <scope>IDENTIFICATION</scope>
</reference>
<dbReference type="OMA" id="LQSYGFW"/>
<feature type="region of interest" description="Disordered" evidence="9">
    <location>
        <begin position="71"/>
        <end position="90"/>
    </location>
</feature>
<keyword evidence="3" id="KW-1003">Cell membrane</keyword>
<feature type="transmembrane region" description="Helical" evidence="10">
    <location>
        <begin position="250"/>
        <end position="271"/>
    </location>
</feature>
<dbReference type="InterPro" id="IPR003691">
    <property type="entry name" value="FluC"/>
</dbReference>
<evidence type="ECO:0000256" key="2">
    <source>
        <dbReference type="ARBA" id="ARBA00004651"/>
    </source>
</evidence>
<evidence type="ECO:0000256" key="8">
    <source>
        <dbReference type="ARBA" id="ARBA00035585"/>
    </source>
</evidence>
<dbReference type="Pfam" id="PF02537">
    <property type="entry name" value="CRCB"/>
    <property type="match status" value="2"/>
</dbReference>
<dbReference type="KEGG" id="cin:100176892"/>
<dbReference type="GO" id="GO:1903424">
    <property type="term" value="P:fluoride transmembrane transport"/>
    <property type="evidence" value="ECO:0000318"/>
    <property type="project" value="GO_Central"/>
</dbReference>
<dbReference type="EMBL" id="EAAA01002270">
    <property type="status" value="NOT_ANNOTATED_CDS"/>
    <property type="molecule type" value="Genomic_DNA"/>
</dbReference>
<comment type="subcellular location">
    <subcellularLocation>
        <location evidence="2">Cell membrane</location>
        <topology evidence="2">Multi-pass membrane protein</topology>
    </subcellularLocation>
</comment>
<feature type="transmembrane region" description="Helical" evidence="10">
    <location>
        <begin position="376"/>
        <end position="398"/>
    </location>
</feature>
<feature type="compositionally biased region" description="Polar residues" evidence="9">
    <location>
        <begin position="73"/>
        <end position="85"/>
    </location>
</feature>
<dbReference type="Proteomes" id="UP000008144">
    <property type="component" value="Chromosome 6"/>
</dbReference>
<dbReference type="SMR" id="F6XSK1"/>
<comment type="function">
    <text evidence="1">Fluoride channel required for the rapid expulsion of cytoplasmic fluoride.</text>
</comment>
<feature type="transmembrane region" description="Helical" evidence="10">
    <location>
        <begin position="307"/>
        <end position="326"/>
    </location>
</feature>
<dbReference type="GO" id="GO:0005886">
    <property type="term" value="C:plasma membrane"/>
    <property type="evidence" value="ECO:0000318"/>
    <property type="project" value="GO_Central"/>
</dbReference>
<gene>
    <name evidence="11" type="primary">LOC100176892</name>
</gene>
<keyword evidence="4 10" id="KW-0812">Transmembrane</keyword>
<dbReference type="PANTHER" id="PTHR28259:SF1">
    <property type="entry name" value="FLUORIDE EXPORT PROTEIN 1-RELATED"/>
    <property type="match status" value="1"/>
</dbReference>
<proteinExistence type="inferred from homology"/>
<dbReference type="RefSeq" id="XP_002131803.1">
    <property type="nucleotide sequence ID" value="XM_002131767.2"/>
</dbReference>
<evidence type="ECO:0000256" key="5">
    <source>
        <dbReference type="ARBA" id="ARBA00022989"/>
    </source>
</evidence>
<evidence type="ECO:0000256" key="10">
    <source>
        <dbReference type="SAM" id="Phobius"/>
    </source>
</evidence>
<dbReference type="HOGENOM" id="CLU_679631_0_0_1"/>
<dbReference type="STRING" id="7719.ENSCINP00000015943"/>
<accession>A0A1W2WMN5</accession>
<evidence type="ECO:0000256" key="4">
    <source>
        <dbReference type="ARBA" id="ARBA00022692"/>
    </source>
</evidence>
<evidence type="ECO:0000256" key="1">
    <source>
        <dbReference type="ARBA" id="ARBA00002598"/>
    </source>
</evidence>
<name>F6XSK1_CIOIN</name>
<evidence type="ECO:0000256" key="3">
    <source>
        <dbReference type="ARBA" id="ARBA00022475"/>
    </source>
</evidence>
<comment type="catalytic activity">
    <reaction evidence="8">
        <text>fluoride(in) = fluoride(out)</text>
        <dbReference type="Rhea" id="RHEA:76159"/>
        <dbReference type="ChEBI" id="CHEBI:17051"/>
    </reaction>
    <physiologicalReaction direction="left-to-right" evidence="8">
        <dbReference type="Rhea" id="RHEA:76160"/>
    </physiologicalReaction>
</comment>
<keyword evidence="6 10" id="KW-0472">Membrane</keyword>
<comment type="similarity">
    <text evidence="7">Belongs to the fluoride channel Fluc/FEX (TC 1.A.43) family.</text>
</comment>
<dbReference type="InParanoid" id="F6XSK1"/>
<dbReference type="Ensembl" id="ENSCINT00000015943.3">
    <property type="protein sequence ID" value="ENSCINP00000015943.3"/>
    <property type="gene ID" value="ENSCING00000007779.3"/>
</dbReference>
<keyword evidence="5 10" id="KW-1133">Transmembrane helix</keyword>
<organism evidence="11 12">
    <name type="scientific">Ciona intestinalis</name>
    <name type="common">Transparent sea squirt</name>
    <name type="synonym">Ascidia intestinalis</name>
    <dbReference type="NCBI Taxonomy" id="7719"/>
    <lineage>
        <taxon>Eukaryota</taxon>
        <taxon>Metazoa</taxon>
        <taxon>Chordata</taxon>
        <taxon>Tunicata</taxon>
        <taxon>Ascidiacea</taxon>
        <taxon>Phlebobranchia</taxon>
        <taxon>Cionidae</taxon>
        <taxon>Ciona</taxon>
    </lineage>
</organism>
<evidence type="ECO:0000256" key="9">
    <source>
        <dbReference type="SAM" id="MobiDB-lite"/>
    </source>
</evidence>
<reference evidence="12" key="1">
    <citation type="journal article" date="2002" name="Science">
        <title>The draft genome of Ciona intestinalis: insights into chordate and vertebrate origins.</title>
        <authorList>
            <person name="Dehal P."/>
            <person name="Satou Y."/>
            <person name="Campbell R.K."/>
            <person name="Chapman J."/>
            <person name="Degnan B."/>
            <person name="De Tomaso A."/>
            <person name="Davidson B."/>
            <person name="Di Gregorio A."/>
            <person name="Gelpke M."/>
            <person name="Goodstein D.M."/>
            <person name="Harafuji N."/>
            <person name="Hastings K.E."/>
            <person name="Ho I."/>
            <person name="Hotta K."/>
            <person name="Huang W."/>
            <person name="Kawashima T."/>
            <person name="Lemaire P."/>
            <person name="Martinez D."/>
            <person name="Meinertzhagen I.A."/>
            <person name="Necula S."/>
            <person name="Nonaka M."/>
            <person name="Putnam N."/>
            <person name="Rash S."/>
            <person name="Saiga H."/>
            <person name="Satake M."/>
            <person name="Terry A."/>
            <person name="Yamada L."/>
            <person name="Wang H.G."/>
            <person name="Awazu S."/>
            <person name="Azumi K."/>
            <person name="Boore J."/>
            <person name="Branno M."/>
            <person name="Chin-Bow S."/>
            <person name="DeSantis R."/>
            <person name="Doyle S."/>
            <person name="Francino P."/>
            <person name="Keys D.N."/>
            <person name="Haga S."/>
            <person name="Hayashi H."/>
            <person name="Hino K."/>
            <person name="Imai K.S."/>
            <person name="Inaba K."/>
            <person name="Kano S."/>
            <person name="Kobayashi K."/>
            <person name="Kobayashi M."/>
            <person name="Lee B.I."/>
            <person name="Makabe K.W."/>
            <person name="Manohar C."/>
            <person name="Matassi G."/>
            <person name="Medina M."/>
            <person name="Mochizuki Y."/>
            <person name="Mount S."/>
            <person name="Morishita T."/>
            <person name="Miura S."/>
            <person name="Nakayama A."/>
            <person name="Nishizaka S."/>
            <person name="Nomoto H."/>
            <person name="Ohta F."/>
            <person name="Oishi K."/>
            <person name="Rigoutsos I."/>
            <person name="Sano M."/>
            <person name="Sasaki A."/>
            <person name="Sasakura Y."/>
            <person name="Shoguchi E."/>
            <person name="Shin-i T."/>
            <person name="Spagnuolo A."/>
            <person name="Stainier D."/>
            <person name="Suzuki M.M."/>
            <person name="Tassy O."/>
            <person name="Takatori N."/>
            <person name="Tokuoka M."/>
            <person name="Yagi K."/>
            <person name="Yoshizaki F."/>
            <person name="Wada S."/>
            <person name="Zhang C."/>
            <person name="Hyatt P.D."/>
            <person name="Larimer F."/>
            <person name="Detter C."/>
            <person name="Doggett N."/>
            <person name="Glavina T."/>
            <person name="Hawkins T."/>
            <person name="Richardson P."/>
            <person name="Lucas S."/>
            <person name="Kohara Y."/>
            <person name="Levine M."/>
            <person name="Satoh N."/>
            <person name="Rokhsar D.S."/>
        </authorList>
    </citation>
    <scope>NUCLEOTIDE SEQUENCE [LARGE SCALE GENOMIC DNA]</scope>
</reference>
<evidence type="ECO:0000313" key="12">
    <source>
        <dbReference type="Proteomes" id="UP000008144"/>
    </source>
</evidence>
<dbReference type="OrthoDB" id="409792at2759"/>
<feature type="transmembrane region" description="Helical" evidence="10">
    <location>
        <begin position="208"/>
        <end position="229"/>
    </location>
</feature>
<dbReference type="TCDB" id="1.A.43.2.8">
    <property type="family name" value="the camphor resistance or fluoride exporter (fluc) family"/>
</dbReference>
<evidence type="ECO:0000313" key="11">
    <source>
        <dbReference type="Ensembl" id="ENSCINP00000015943.3"/>
    </source>
</evidence>
<reference evidence="11" key="4">
    <citation type="submission" date="2025-09" db="UniProtKB">
        <authorList>
            <consortium name="Ensembl"/>
        </authorList>
    </citation>
    <scope>IDENTIFICATION</scope>
</reference>
<dbReference type="GeneID" id="100176892"/>
<feature type="transmembrane region" description="Helical" evidence="10">
    <location>
        <begin position="346"/>
        <end position="364"/>
    </location>
</feature>
<sequence length="405" mass="43919">MAHENVTFEPETGVVMTSFTTVHQNMTSFNNGDETNGKPYKERYLEEALAYENTEAIDENEMELANRRDEEVSIQSRNGKGSQDVAQVRVKDPPPTPPQWQLYMHIAFFAMCGCLCRIGTDKIFGTLAVIENSGEVVNLSFISNMVGSFVLGALNASPMGSTRLGAMYKGLTTGFCGSYTTWSKWNQQLSLALVGETNTVSQSQVLSIVSWFIGFHSFIGSYCVGLDFGKDVGGRIGKKVSPNGPKISNIAVAVLLFSAAAGFIVGVIVDPTQTGKSIWMAVLFAPFGACIRAYLAKYKYERFMLPLGTLLANLLGALVLAAIHVINVRAVTCGSGTICWGSVVTYGIGTGFCACLTTVSTFMSEIYKLRPANPKFAYGYAILTVVICQVLCGIINGINYNYDTY</sequence>
<evidence type="ECO:0000256" key="7">
    <source>
        <dbReference type="ARBA" id="ARBA00035120"/>
    </source>
</evidence>